<feature type="transmembrane region" description="Helical" evidence="1">
    <location>
        <begin position="138"/>
        <end position="158"/>
    </location>
</feature>
<evidence type="ECO:0000313" key="2">
    <source>
        <dbReference type="EMBL" id="MBD3587339.1"/>
    </source>
</evidence>
<evidence type="ECO:0000313" key="3">
    <source>
        <dbReference type="Proteomes" id="UP000624419"/>
    </source>
</evidence>
<keyword evidence="3" id="KW-1185">Reference proteome</keyword>
<keyword evidence="1" id="KW-1133">Transmembrane helix</keyword>
<feature type="transmembrane region" description="Helical" evidence="1">
    <location>
        <begin position="96"/>
        <end position="126"/>
    </location>
</feature>
<feature type="transmembrane region" description="Helical" evidence="1">
    <location>
        <begin position="55"/>
        <end position="75"/>
    </location>
</feature>
<sequence length="182" mass="19860">MAGILLTNIATICLYRGWLAEGANKSKASQGFTFAGWLLIPVSIYVSGLESGIRFAVAFAIITVCFSAWLLIVRARTQRHTGRERAKHRKALNWRAAAQGLIPQLLTAIALIPVCGTLAAFVTVGITHLLPFERVNNLALGIFTMPLIWAGLALWYMAETNRMRLYLCGSLLAACSAFSVYA</sequence>
<organism evidence="2 3">
    <name type="scientific">Salinimonas profundi</name>
    <dbReference type="NCBI Taxonomy" id="2729140"/>
    <lineage>
        <taxon>Bacteria</taxon>
        <taxon>Pseudomonadati</taxon>
        <taxon>Pseudomonadota</taxon>
        <taxon>Gammaproteobacteria</taxon>
        <taxon>Alteromonadales</taxon>
        <taxon>Alteromonadaceae</taxon>
        <taxon>Alteromonas/Salinimonas group</taxon>
        <taxon>Salinimonas</taxon>
    </lineage>
</organism>
<keyword evidence="1" id="KW-0472">Membrane</keyword>
<keyword evidence="1" id="KW-0812">Transmembrane</keyword>
<dbReference type="Proteomes" id="UP000624419">
    <property type="component" value="Unassembled WGS sequence"/>
</dbReference>
<reference evidence="2 3" key="1">
    <citation type="submission" date="2020-04" db="EMBL/GenBank/DDBJ databases">
        <title>Salinimonas sp. HHU 13199.</title>
        <authorList>
            <person name="Cui X."/>
            <person name="Zhang D."/>
        </authorList>
    </citation>
    <scope>NUCLEOTIDE SEQUENCE [LARGE SCALE GENOMIC DNA]</scope>
    <source>
        <strain evidence="2 3">HHU 13199</strain>
    </source>
</reference>
<name>A0ABR8LMB5_9ALTE</name>
<comment type="caution">
    <text evidence="2">The sequence shown here is derived from an EMBL/GenBank/DDBJ whole genome shotgun (WGS) entry which is preliminary data.</text>
</comment>
<proteinExistence type="predicted"/>
<evidence type="ECO:0000256" key="1">
    <source>
        <dbReference type="SAM" id="Phobius"/>
    </source>
</evidence>
<protein>
    <submittedName>
        <fullName evidence="2">Uncharacterized protein</fullName>
    </submittedName>
</protein>
<dbReference type="EMBL" id="JABBXD010000012">
    <property type="protein sequence ID" value="MBD3587339.1"/>
    <property type="molecule type" value="Genomic_DNA"/>
</dbReference>
<dbReference type="RefSeq" id="WP_191026431.1">
    <property type="nucleotide sequence ID" value="NZ_JABBXD010000012.1"/>
</dbReference>
<accession>A0ABR8LMB5</accession>
<gene>
    <name evidence="2" type="ORF">HHX48_16505</name>
</gene>